<proteinExistence type="predicted"/>
<dbReference type="EMBL" id="VSSQ01104485">
    <property type="protein sequence ID" value="MPN44950.1"/>
    <property type="molecule type" value="Genomic_DNA"/>
</dbReference>
<sequence>MNTQFAVDPDMADLFAPRNICEVGNRVETGLHQRVNKADCAEVSLFADGDRADLCVETERACAPERGHVKGSMSGHRGSVPSRCFGQ</sequence>
<reference evidence="2" key="1">
    <citation type="submission" date="2019-08" db="EMBL/GenBank/DDBJ databases">
        <authorList>
            <person name="Kucharzyk K."/>
            <person name="Murdoch R.W."/>
            <person name="Higgins S."/>
            <person name="Loffler F."/>
        </authorList>
    </citation>
    <scope>NUCLEOTIDE SEQUENCE</scope>
</reference>
<organism evidence="2">
    <name type="scientific">bioreactor metagenome</name>
    <dbReference type="NCBI Taxonomy" id="1076179"/>
    <lineage>
        <taxon>unclassified sequences</taxon>
        <taxon>metagenomes</taxon>
        <taxon>ecological metagenomes</taxon>
    </lineage>
</organism>
<dbReference type="AlphaFoldDB" id="A0A645I1C3"/>
<name>A0A645I1C3_9ZZZZ</name>
<feature type="region of interest" description="Disordered" evidence="1">
    <location>
        <begin position="67"/>
        <end position="87"/>
    </location>
</feature>
<accession>A0A645I1C3</accession>
<evidence type="ECO:0000256" key="1">
    <source>
        <dbReference type="SAM" id="MobiDB-lite"/>
    </source>
</evidence>
<gene>
    <name evidence="2" type="ORF">SDC9_192517</name>
</gene>
<evidence type="ECO:0000313" key="2">
    <source>
        <dbReference type="EMBL" id="MPN44950.1"/>
    </source>
</evidence>
<comment type="caution">
    <text evidence="2">The sequence shown here is derived from an EMBL/GenBank/DDBJ whole genome shotgun (WGS) entry which is preliminary data.</text>
</comment>
<protein>
    <submittedName>
        <fullName evidence="2">Uncharacterized protein</fullName>
    </submittedName>
</protein>